<dbReference type="InterPro" id="IPR000222">
    <property type="entry name" value="PP2C_BS"/>
</dbReference>
<feature type="compositionally biased region" description="Basic and acidic residues" evidence="10">
    <location>
        <begin position="507"/>
        <end position="523"/>
    </location>
</feature>
<feature type="transmembrane region" description="Helical" evidence="11">
    <location>
        <begin position="178"/>
        <end position="200"/>
    </location>
</feature>
<keyword evidence="7 11" id="KW-0472">Membrane</keyword>
<feature type="region of interest" description="Disordered" evidence="10">
    <location>
        <begin position="878"/>
        <end position="910"/>
    </location>
</feature>
<keyword evidence="3" id="KW-0479">Metal-binding</keyword>
<evidence type="ECO:0000256" key="6">
    <source>
        <dbReference type="ARBA" id="ARBA00022989"/>
    </source>
</evidence>
<dbReference type="GO" id="GO:0004721">
    <property type="term" value="F:phosphoprotein phosphatase activity"/>
    <property type="evidence" value="ECO:0007669"/>
    <property type="project" value="UniProtKB-KW"/>
</dbReference>
<evidence type="ECO:0000256" key="4">
    <source>
        <dbReference type="ARBA" id="ARBA00022801"/>
    </source>
</evidence>
<feature type="transmembrane region" description="Helical" evidence="11">
    <location>
        <begin position="97"/>
        <end position="118"/>
    </location>
</feature>
<dbReference type="GeneID" id="62204504"/>
<keyword evidence="6 11" id="KW-1133">Transmembrane helix</keyword>
<evidence type="ECO:0000313" key="14">
    <source>
        <dbReference type="Proteomes" id="UP000596902"/>
    </source>
</evidence>
<keyword evidence="2 11" id="KW-0812">Transmembrane</keyword>
<evidence type="ECO:0000256" key="1">
    <source>
        <dbReference type="ARBA" id="ARBA00004141"/>
    </source>
</evidence>
<dbReference type="PROSITE" id="PS51746">
    <property type="entry name" value="PPM_2"/>
    <property type="match status" value="1"/>
</dbReference>
<proteinExistence type="inferred from homology"/>
<dbReference type="FunFam" id="3.60.40.10:FF:000133">
    <property type="entry name" value="Protein serine/threonine phosphatase 2C"/>
    <property type="match status" value="1"/>
</dbReference>
<feature type="non-terminal residue" evidence="13">
    <location>
        <position position="1"/>
    </location>
</feature>
<dbReference type="RefSeq" id="XP_038785823.1">
    <property type="nucleotide sequence ID" value="XM_038931326.1"/>
</dbReference>
<gene>
    <name evidence="13" type="ORF">GT037_006279</name>
</gene>
<evidence type="ECO:0000256" key="2">
    <source>
        <dbReference type="ARBA" id="ARBA00022692"/>
    </source>
</evidence>
<comment type="similarity">
    <text evidence="8">Belongs to the SAT4 family.</text>
</comment>
<evidence type="ECO:0000256" key="7">
    <source>
        <dbReference type="ARBA" id="ARBA00023136"/>
    </source>
</evidence>
<feature type="transmembrane region" description="Helical" evidence="11">
    <location>
        <begin position="12"/>
        <end position="38"/>
    </location>
</feature>
<reference evidence="13" key="1">
    <citation type="submission" date="2020-01" db="EMBL/GenBank/DDBJ databases">
        <authorList>
            <person name="Feng Z.H.Z."/>
        </authorList>
    </citation>
    <scope>NUCLEOTIDE SEQUENCE</scope>
    <source>
        <strain evidence="13">CBS107.38</strain>
    </source>
</reference>
<name>A0A8H7B389_9PLEO</name>
<feature type="region of interest" description="Disordered" evidence="10">
    <location>
        <begin position="428"/>
        <end position="448"/>
    </location>
</feature>
<dbReference type="Proteomes" id="UP000596902">
    <property type="component" value="Unassembled WGS sequence"/>
</dbReference>
<dbReference type="SUPFAM" id="SSF81606">
    <property type="entry name" value="PP2C-like"/>
    <property type="match status" value="1"/>
</dbReference>
<dbReference type="Pfam" id="PF00481">
    <property type="entry name" value="PP2C"/>
    <property type="match status" value="1"/>
</dbReference>
<feature type="region of interest" description="Disordered" evidence="10">
    <location>
        <begin position="352"/>
        <end position="373"/>
    </location>
</feature>
<sequence>TMESGKLQELVLLGSITFYLIVTLLILSYITVGLRFWVRYRITRSPGWDDAAMAATLMLFTCYCAFILAITFRSSNRNLFSEEAIHVTLIFIQLSEVFYILTTTFLKVSLGLFFLRVLTKKWQKLIFHVILAISATYGLYYVFIALFQCGDPTRLADSLLSPSSPNCLPSALLLTSGYLYGVINVIADWTFVLIPITVLLDSDLDRRSKISVSIVMALGAVGSVSSIFRMVYLKGLGLHAGGLRAESVKATIWATAEPGTGIIAASIAILRPLFRQIASDVRSKASHYSHSRKGSQQSDDTIALTSQESAAQAMKNKRRSMYRRRCFHEYFITHIPSTSLHPDSRVAQPALHHKLPRDKSTPYNADGSGRSPAAVVGTSREMTVVRIPLKSAKHHFGVSLSRGTRPYNEDAFQAGTIDLPAFARRRPMSLSRKGRSADSSEVTPDVGASGDPQVFYFGVFDGHGGAECSGFLREQLHDYLEKATKQFELKSSLARERTETQSGSPKAKGEASSGDRRQRDKESLNAIETHTPPGTKAMKPPQPGSKDQLPTAGSKSMDGPIDGVPPVRQSDSVRKAEELEQHLVKQWKELVGGYFRRFKPEYFSMSAGGRGHPAEKEVIEKRHTSSPAIPDDIKEGIGIETVLEYAFLKADYDFVAAQVGKKEEDPVRADKALNDDDILGQPSRTTTKHIGGTSRFKGGSTCSVALISTPTPSPFWHPSSPSSLITAHVGDTRILLCNTATGLAVPLTSNHHPSLPEEATRLRRFAASFVTDSFGEERMSGLANTRSFGDMAHKRVGVSAEPEIRRIELSPAEYSFLVLCSDGVSGHLSDQEIVDIVKEAKTPEQAARDVVSFATETSTGSEGADNATGLVVRLGGWERRGEGGLGSLGTKEMRDWRKKEAEDPRASGRM</sequence>
<dbReference type="PROSITE" id="PS01032">
    <property type="entry name" value="PPM_1"/>
    <property type="match status" value="1"/>
</dbReference>
<evidence type="ECO:0000313" key="13">
    <source>
        <dbReference type="EMBL" id="KAF7675560.1"/>
    </source>
</evidence>
<evidence type="ECO:0000256" key="5">
    <source>
        <dbReference type="ARBA" id="ARBA00022912"/>
    </source>
</evidence>
<evidence type="ECO:0000256" key="3">
    <source>
        <dbReference type="ARBA" id="ARBA00022723"/>
    </source>
</evidence>
<dbReference type="AlphaFoldDB" id="A0A8H7B389"/>
<feature type="region of interest" description="Disordered" evidence="10">
    <location>
        <begin position="491"/>
        <end position="570"/>
    </location>
</feature>
<comment type="caution">
    <text evidence="13">The sequence shown here is derived from an EMBL/GenBank/DDBJ whole genome shotgun (WGS) entry which is preliminary data.</text>
</comment>
<evidence type="ECO:0000256" key="9">
    <source>
        <dbReference type="RuleBase" id="RU003465"/>
    </source>
</evidence>
<protein>
    <submittedName>
        <fullName evidence="13">Protein serine threonine phosphatase 2c</fullName>
    </submittedName>
</protein>
<feature type="compositionally biased region" description="Basic and acidic residues" evidence="10">
    <location>
        <begin position="891"/>
        <end position="910"/>
    </location>
</feature>
<dbReference type="GO" id="GO:0046872">
    <property type="term" value="F:metal ion binding"/>
    <property type="evidence" value="ECO:0007669"/>
    <property type="project" value="UniProtKB-KW"/>
</dbReference>
<keyword evidence="14" id="KW-1185">Reference proteome</keyword>
<accession>A0A8H7B389</accession>
<dbReference type="EMBL" id="JAAABM010000008">
    <property type="protein sequence ID" value="KAF7675560.1"/>
    <property type="molecule type" value="Genomic_DNA"/>
</dbReference>
<evidence type="ECO:0000256" key="11">
    <source>
        <dbReference type="SAM" id="Phobius"/>
    </source>
</evidence>
<keyword evidence="4 9" id="KW-0378">Hydrolase</keyword>
<evidence type="ECO:0000256" key="10">
    <source>
        <dbReference type="SAM" id="MobiDB-lite"/>
    </source>
</evidence>
<comment type="similarity">
    <text evidence="9">Belongs to the PP2C family.</text>
</comment>
<dbReference type="CDD" id="cd00143">
    <property type="entry name" value="PP2Cc"/>
    <property type="match status" value="1"/>
</dbReference>
<dbReference type="GO" id="GO:0016020">
    <property type="term" value="C:membrane"/>
    <property type="evidence" value="ECO:0007669"/>
    <property type="project" value="UniProtKB-SubCell"/>
</dbReference>
<dbReference type="Gene3D" id="3.60.40.10">
    <property type="entry name" value="PPM-type phosphatase domain"/>
    <property type="match status" value="2"/>
</dbReference>
<feature type="transmembrane region" description="Helical" evidence="11">
    <location>
        <begin position="212"/>
        <end position="232"/>
    </location>
</feature>
<keyword evidence="5 9" id="KW-0904">Protein phosphatase</keyword>
<feature type="domain" description="PPM-type phosphatase" evidence="12">
    <location>
        <begin position="395"/>
        <end position="874"/>
    </location>
</feature>
<dbReference type="InterPro" id="IPR001932">
    <property type="entry name" value="PPM-type_phosphatase-like_dom"/>
</dbReference>
<dbReference type="Pfam" id="PF20684">
    <property type="entry name" value="Fung_rhodopsin"/>
    <property type="match status" value="1"/>
</dbReference>
<dbReference type="PANTHER" id="PTHR33048:SF96">
    <property type="entry name" value="INTEGRAL MEMBRANE PROTEIN"/>
    <property type="match status" value="1"/>
</dbReference>
<dbReference type="InterPro" id="IPR049326">
    <property type="entry name" value="Rhodopsin_dom_fungi"/>
</dbReference>
<reference evidence="13" key="2">
    <citation type="submission" date="2020-08" db="EMBL/GenBank/DDBJ databases">
        <title>Draft Genome Sequence of Cumin Blight Pathogen Alternaria burnsii.</title>
        <authorList>
            <person name="Feng Z."/>
        </authorList>
    </citation>
    <scope>NUCLEOTIDE SEQUENCE</scope>
    <source>
        <strain evidence="13">CBS107.38</strain>
    </source>
</reference>
<feature type="transmembrane region" description="Helical" evidence="11">
    <location>
        <begin position="125"/>
        <end position="147"/>
    </location>
</feature>
<dbReference type="PANTHER" id="PTHR33048">
    <property type="entry name" value="PTH11-LIKE INTEGRAL MEMBRANE PROTEIN (AFU_ORTHOLOGUE AFUA_5G11245)"/>
    <property type="match status" value="1"/>
</dbReference>
<feature type="transmembrane region" description="Helical" evidence="11">
    <location>
        <begin position="50"/>
        <end position="72"/>
    </location>
</feature>
<evidence type="ECO:0000256" key="8">
    <source>
        <dbReference type="ARBA" id="ARBA00038359"/>
    </source>
</evidence>
<dbReference type="SMART" id="SM00332">
    <property type="entry name" value="PP2Cc"/>
    <property type="match status" value="1"/>
</dbReference>
<dbReference type="InterPro" id="IPR036457">
    <property type="entry name" value="PPM-type-like_dom_sf"/>
</dbReference>
<dbReference type="InterPro" id="IPR052337">
    <property type="entry name" value="SAT4-like"/>
</dbReference>
<evidence type="ECO:0000259" key="12">
    <source>
        <dbReference type="PROSITE" id="PS51746"/>
    </source>
</evidence>
<comment type="subcellular location">
    <subcellularLocation>
        <location evidence="1">Membrane</location>
        <topology evidence="1">Multi-pass membrane protein</topology>
    </subcellularLocation>
</comment>
<organism evidence="13 14">
    <name type="scientific">Alternaria burnsii</name>
    <dbReference type="NCBI Taxonomy" id="1187904"/>
    <lineage>
        <taxon>Eukaryota</taxon>
        <taxon>Fungi</taxon>
        <taxon>Dikarya</taxon>
        <taxon>Ascomycota</taxon>
        <taxon>Pezizomycotina</taxon>
        <taxon>Dothideomycetes</taxon>
        <taxon>Pleosporomycetidae</taxon>
        <taxon>Pleosporales</taxon>
        <taxon>Pleosporineae</taxon>
        <taxon>Pleosporaceae</taxon>
        <taxon>Alternaria</taxon>
        <taxon>Alternaria sect. Alternaria</taxon>
    </lineage>
</organism>